<comment type="caution">
    <text evidence="3">The sequence shown here is derived from an EMBL/GenBank/DDBJ whole genome shotgun (WGS) entry which is preliminary data.</text>
</comment>
<protein>
    <submittedName>
        <fullName evidence="3">Zinc-binding dehydrogenase</fullName>
    </submittedName>
</protein>
<dbReference type="SUPFAM" id="SSF50129">
    <property type="entry name" value="GroES-like"/>
    <property type="match status" value="1"/>
</dbReference>
<dbReference type="InterPro" id="IPR011032">
    <property type="entry name" value="GroES-like_sf"/>
</dbReference>
<accession>A0A6L7GW56</accession>
<dbReference type="InterPro" id="IPR013149">
    <property type="entry name" value="ADH-like_C"/>
</dbReference>
<dbReference type="RefSeq" id="WP_160904419.1">
    <property type="nucleotide sequence ID" value="NZ_CP102850.1"/>
</dbReference>
<dbReference type="CDD" id="cd08262">
    <property type="entry name" value="Zn_ADH8"/>
    <property type="match status" value="1"/>
</dbReference>
<feature type="domain" description="Enoyl reductase (ER)" evidence="2">
    <location>
        <begin position="7"/>
        <end position="356"/>
    </location>
</feature>
<dbReference type="Pfam" id="PF00107">
    <property type="entry name" value="ADH_zinc_N"/>
    <property type="match status" value="1"/>
</dbReference>
<evidence type="ECO:0000313" key="3">
    <source>
        <dbReference type="EMBL" id="MXP24229.1"/>
    </source>
</evidence>
<dbReference type="Pfam" id="PF08240">
    <property type="entry name" value="ADH_N"/>
    <property type="match status" value="1"/>
</dbReference>
<dbReference type="AlphaFoldDB" id="A0A6L7GW56"/>
<dbReference type="InterPro" id="IPR036291">
    <property type="entry name" value="NAD(P)-bd_dom_sf"/>
</dbReference>
<dbReference type="InterPro" id="IPR020843">
    <property type="entry name" value="ER"/>
</dbReference>
<proteinExistence type="predicted"/>
<dbReference type="GO" id="GO:0016491">
    <property type="term" value="F:oxidoreductase activity"/>
    <property type="evidence" value="ECO:0007669"/>
    <property type="project" value="UniProtKB-KW"/>
</dbReference>
<evidence type="ECO:0000259" key="2">
    <source>
        <dbReference type="SMART" id="SM00829"/>
    </source>
</evidence>
<dbReference type="InterPro" id="IPR013154">
    <property type="entry name" value="ADH-like_N"/>
</dbReference>
<dbReference type="SUPFAM" id="SSF51735">
    <property type="entry name" value="NAD(P)-binding Rossmann-fold domains"/>
    <property type="match status" value="1"/>
</dbReference>
<dbReference type="Proteomes" id="UP000475545">
    <property type="component" value="Unassembled WGS sequence"/>
</dbReference>
<organism evidence="3 4">
    <name type="scientific">Gordonia mangrovi</name>
    <dbReference type="NCBI Taxonomy" id="2665643"/>
    <lineage>
        <taxon>Bacteria</taxon>
        <taxon>Bacillati</taxon>
        <taxon>Actinomycetota</taxon>
        <taxon>Actinomycetes</taxon>
        <taxon>Mycobacteriales</taxon>
        <taxon>Gordoniaceae</taxon>
        <taxon>Gordonia</taxon>
    </lineage>
</organism>
<dbReference type="PANTHER" id="PTHR43189:SF1">
    <property type="entry name" value="ZINC-TYPE ALCOHOL DEHYDROGENASE-LIKE PROTEIN C1198.01"/>
    <property type="match status" value="1"/>
</dbReference>
<gene>
    <name evidence="3" type="ORF">GIY30_23170</name>
</gene>
<keyword evidence="1" id="KW-0560">Oxidoreductase</keyword>
<reference evidence="3 4" key="1">
    <citation type="submission" date="2019-11" db="EMBL/GenBank/DDBJ databases">
        <title>Gordonia sp. nov., a novel actinobacterium isolated from mangrove soil in Hainan.</title>
        <authorList>
            <person name="Huang X."/>
            <person name="Xie Y."/>
            <person name="Chu X."/>
            <person name="Xiao K."/>
        </authorList>
    </citation>
    <scope>NUCLEOTIDE SEQUENCE [LARGE SCALE GENOMIC DNA]</scope>
    <source>
        <strain evidence="3 4">HNM0687</strain>
    </source>
</reference>
<evidence type="ECO:0000256" key="1">
    <source>
        <dbReference type="ARBA" id="ARBA00023002"/>
    </source>
</evidence>
<dbReference type="Gene3D" id="3.90.180.10">
    <property type="entry name" value="Medium-chain alcohol dehydrogenases, catalytic domain"/>
    <property type="match status" value="1"/>
</dbReference>
<evidence type="ECO:0000313" key="4">
    <source>
        <dbReference type="Proteomes" id="UP000475545"/>
    </source>
</evidence>
<dbReference type="Gene3D" id="3.40.50.720">
    <property type="entry name" value="NAD(P)-binding Rossmann-like Domain"/>
    <property type="match status" value="1"/>
</dbReference>
<dbReference type="PANTHER" id="PTHR43189">
    <property type="entry name" value="ZINC-TYPE ALCOHOL DEHYDROGENASE-LIKE PROTEIN C1198.01-RELATED"/>
    <property type="match status" value="1"/>
</dbReference>
<name>A0A6L7GW56_9ACTN</name>
<sequence>MRAVLMQDEKLRVAEVPEPTPGPGEVLVDVLACGICGSDLHAMHHGEDLNATTKAVVGFEMMDLSKPLVFGHEFVGRVASYGPNTDQKIPVGRRVVSMPILAREAPVFLGFQGPDAPGAYAEKMLLSEPLLIEVPDEMSTELAALTEPMAVAYRAVGHAGLGADDVPLVVGCGPIGLAIIAVLKMKGIGPIVAADFSPERRELAQRLGADVVVDPAQSSPYEAFIAAAATDDPARMAPPTGMLGQMPFRRTVAFECVGVPNLIQQIISGVPAGSTIVVVGVNMESDAFMPAQCMMKEIALKFSAYYTPQEFAETFALLAAGKIDAAPLLTGTVGLDGIADAFERLANNPHDAKIIVDPSL</sequence>
<dbReference type="SMART" id="SM00829">
    <property type="entry name" value="PKS_ER"/>
    <property type="match status" value="1"/>
</dbReference>
<keyword evidence="4" id="KW-1185">Reference proteome</keyword>
<dbReference type="EMBL" id="WMBR01000009">
    <property type="protein sequence ID" value="MXP24229.1"/>
    <property type="molecule type" value="Genomic_DNA"/>
</dbReference>